<dbReference type="Proteomes" id="UP001140513">
    <property type="component" value="Unassembled WGS sequence"/>
</dbReference>
<feature type="domain" description="FAD-binding" evidence="5">
    <location>
        <begin position="20"/>
        <end position="372"/>
    </location>
</feature>
<dbReference type="Pfam" id="PF01494">
    <property type="entry name" value="FAD_binding_3"/>
    <property type="match status" value="1"/>
</dbReference>
<dbReference type="RefSeq" id="XP_056074749.1">
    <property type="nucleotide sequence ID" value="XM_056211276.1"/>
</dbReference>
<evidence type="ECO:0000256" key="1">
    <source>
        <dbReference type="ARBA" id="ARBA00001974"/>
    </source>
</evidence>
<evidence type="ECO:0000256" key="2">
    <source>
        <dbReference type="ARBA" id="ARBA00022630"/>
    </source>
</evidence>
<dbReference type="PRINTS" id="PR00420">
    <property type="entry name" value="RNGMNOXGNASE"/>
</dbReference>
<accession>A0A9W9CEF1</accession>
<comment type="cofactor">
    <cofactor evidence="1">
        <name>FAD</name>
        <dbReference type="ChEBI" id="CHEBI:57692"/>
    </cofactor>
</comment>
<keyword evidence="4" id="KW-0560">Oxidoreductase</keyword>
<dbReference type="Gene3D" id="3.50.50.60">
    <property type="entry name" value="FAD/NAD(P)-binding domain"/>
    <property type="match status" value="1"/>
</dbReference>
<dbReference type="AlphaFoldDB" id="A0A9W9CEF1"/>
<reference evidence="6" key="1">
    <citation type="submission" date="2022-10" db="EMBL/GenBank/DDBJ databases">
        <title>Tapping the CABI collections for fungal endophytes: first genome assemblies for Collariella, Neodidymelliopsis, Ascochyta clinopodiicola, Didymella pomorum, Didymosphaeria variabile, Neocosmospora piperis and Neocucurbitaria cava.</title>
        <authorList>
            <person name="Hill R."/>
        </authorList>
    </citation>
    <scope>NUCLEOTIDE SEQUENCE</scope>
    <source>
        <strain evidence="6">IMI 356815</strain>
    </source>
</reference>
<dbReference type="PANTHER" id="PTHR43004">
    <property type="entry name" value="TRK SYSTEM POTASSIUM UPTAKE PROTEIN"/>
    <property type="match status" value="1"/>
</dbReference>
<dbReference type="InterPro" id="IPR050641">
    <property type="entry name" value="RIFMO-like"/>
</dbReference>
<evidence type="ECO:0000256" key="3">
    <source>
        <dbReference type="ARBA" id="ARBA00022827"/>
    </source>
</evidence>
<organism evidence="6 7">
    <name type="scientific">Didymosphaeria variabile</name>
    <dbReference type="NCBI Taxonomy" id="1932322"/>
    <lineage>
        <taxon>Eukaryota</taxon>
        <taxon>Fungi</taxon>
        <taxon>Dikarya</taxon>
        <taxon>Ascomycota</taxon>
        <taxon>Pezizomycotina</taxon>
        <taxon>Dothideomycetes</taxon>
        <taxon>Pleosporomycetidae</taxon>
        <taxon>Pleosporales</taxon>
        <taxon>Massarineae</taxon>
        <taxon>Didymosphaeriaceae</taxon>
        <taxon>Didymosphaeria</taxon>
    </lineage>
</organism>
<dbReference type="EMBL" id="JAPEUX010000002">
    <property type="protein sequence ID" value="KAJ4357890.1"/>
    <property type="molecule type" value="Genomic_DNA"/>
</dbReference>
<keyword evidence="2" id="KW-0285">Flavoprotein</keyword>
<dbReference type="InterPro" id="IPR036188">
    <property type="entry name" value="FAD/NAD-bd_sf"/>
</dbReference>
<dbReference type="Gene3D" id="3.30.70.2450">
    <property type="match status" value="1"/>
</dbReference>
<dbReference type="GeneID" id="80905997"/>
<dbReference type="GO" id="GO:0016709">
    <property type="term" value="F:oxidoreductase activity, acting on paired donors, with incorporation or reduction of molecular oxygen, NAD(P)H as one donor, and incorporation of one atom of oxygen"/>
    <property type="evidence" value="ECO:0007669"/>
    <property type="project" value="UniProtKB-ARBA"/>
</dbReference>
<dbReference type="SUPFAM" id="SSF51905">
    <property type="entry name" value="FAD/NAD(P)-binding domain"/>
    <property type="match status" value="1"/>
</dbReference>
<sequence length="432" mass="47315">MAAPIGITRHNGTPPSPLPIVVAGGGCVGLLLAHLLTQSSVPNRVIASIALFHQNIPTNPSLPKVIEPEHPDPASTRAMVHQPLMFPLFARIGLMPELSRHGSFSSGLCFRTSAKNGSKFIAGKQFREGDKSQLLLPQGKFKEILMWKMEEVGHSEVRLGSRVVGFEEKSGSIEVRIHHEGGKEETIEAEYLIGADGAKSTIRKTLGLTFDGETLPNQLVATDIIYDFHAHGFFDANFIVDPDNYGLIGRIDDKGLWRVSYGVPNEFSEEEVRRDAEDKLRKMLPDGGKSGFEVKRIAPYKAQQLCVEKFWTGRVGLCGDAAHLTNPYAGLGLASGIADASSLAEVLIRVLSHQSSNPHKLLSSWSDARRQKFYTVIDKPSRMAYARVKNKVDTEDEIVALLARDPMVGALKKGMPAIPPPIETRGEELVGW</sequence>
<proteinExistence type="predicted"/>
<comment type="caution">
    <text evidence="6">The sequence shown here is derived from an EMBL/GenBank/DDBJ whole genome shotgun (WGS) entry which is preliminary data.</text>
</comment>
<gene>
    <name evidence="6" type="ORF">N0V89_002467</name>
</gene>
<dbReference type="GO" id="GO:0071949">
    <property type="term" value="F:FAD binding"/>
    <property type="evidence" value="ECO:0007669"/>
    <property type="project" value="InterPro"/>
</dbReference>
<evidence type="ECO:0000256" key="4">
    <source>
        <dbReference type="ARBA" id="ARBA00023002"/>
    </source>
</evidence>
<keyword evidence="3" id="KW-0274">FAD</keyword>
<name>A0A9W9CEF1_9PLEO</name>
<evidence type="ECO:0000313" key="6">
    <source>
        <dbReference type="EMBL" id="KAJ4357890.1"/>
    </source>
</evidence>
<keyword evidence="7" id="KW-1185">Reference proteome</keyword>
<dbReference type="PANTHER" id="PTHR43004:SF19">
    <property type="entry name" value="BINDING MONOOXYGENASE, PUTATIVE (JCVI)-RELATED"/>
    <property type="match status" value="1"/>
</dbReference>
<protein>
    <recommendedName>
        <fullName evidence="5">FAD-binding domain-containing protein</fullName>
    </recommendedName>
</protein>
<dbReference type="InterPro" id="IPR002938">
    <property type="entry name" value="FAD-bd"/>
</dbReference>
<dbReference type="OrthoDB" id="10016252at2759"/>
<evidence type="ECO:0000259" key="5">
    <source>
        <dbReference type="Pfam" id="PF01494"/>
    </source>
</evidence>
<evidence type="ECO:0000313" key="7">
    <source>
        <dbReference type="Proteomes" id="UP001140513"/>
    </source>
</evidence>